<dbReference type="Gene3D" id="1.10.10.10">
    <property type="entry name" value="Winged helix-like DNA-binding domain superfamily/Winged helix DNA-binding domain"/>
    <property type="match status" value="1"/>
</dbReference>
<sequence length="169" mass="18656">MRLNRFTDYAVRVLMTAAARAPQRVTVDEVSRLFGISRHHLTRVVHRLGQMGYLATVRGVGGGFTLGQPADRIRLGRVVRQCEGHASVIDCMDDPGRPCCLLPGCRLKRALDEGTEAFFETLDRYTLADLVVSTTAATLRRTLPDAPAPRRQQAARRRTTPAQKGSGSR</sequence>
<dbReference type="PROSITE" id="PS51197">
    <property type="entry name" value="HTH_RRF2_2"/>
    <property type="match status" value="1"/>
</dbReference>
<dbReference type="GO" id="GO:0003677">
    <property type="term" value="F:DNA binding"/>
    <property type="evidence" value="ECO:0007669"/>
    <property type="project" value="UniProtKB-KW"/>
</dbReference>
<dbReference type="GO" id="GO:0003700">
    <property type="term" value="F:DNA-binding transcription factor activity"/>
    <property type="evidence" value="ECO:0007669"/>
    <property type="project" value="TreeGrafter"/>
</dbReference>
<evidence type="ECO:0000256" key="1">
    <source>
        <dbReference type="ARBA" id="ARBA00023125"/>
    </source>
</evidence>
<evidence type="ECO:0000313" key="4">
    <source>
        <dbReference type="Proteomes" id="UP000477311"/>
    </source>
</evidence>
<dbReference type="RefSeq" id="WP_165108027.1">
    <property type="nucleotide sequence ID" value="NZ_JAAKYA010000071.1"/>
</dbReference>
<proteinExistence type="predicted"/>
<keyword evidence="1" id="KW-0238">DNA-binding</keyword>
<dbReference type="SUPFAM" id="SSF46785">
    <property type="entry name" value="Winged helix' DNA-binding domain"/>
    <property type="match status" value="1"/>
</dbReference>
<dbReference type="EMBL" id="JAAKYA010000071">
    <property type="protein sequence ID" value="NGO39798.1"/>
    <property type="molecule type" value="Genomic_DNA"/>
</dbReference>
<organism evidence="3 4">
    <name type="scientific">Limisphaera ngatamarikiensis</name>
    <dbReference type="NCBI Taxonomy" id="1324935"/>
    <lineage>
        <taxon>Bacteria</taxon>
        <taxon>Pseudomonadati</taxon>
        <taxon>Verrucomicrobiota</taxon>
        <taxon>Verrucomicrobiia</taxon>
        <taxon>Limisphaerales</taxon>
        <taxon>Limisphaeraceae</taxon>
        <taxon>Limisphaera</taxon>
    </lineage>
</organism>
<dbReference type="Proteomes" id="UP000477311">
    <property type="component" value="Unassembled WGS sequence"/>
</dbReference>
<comment type="caution">
    <text evidence="3">The sequence shown here is derived from an EMBL/GenBank/DDBJ whole genome shotgun (WGS) entry which is preliminary data.</text>
</comment>
<dbReference type="Pfam" id="PF02082">
    <property type="entry name" value="Rrf2"/>
    <property type="match status" value="1"/>
</dbReference>
<protein>
    <submittedName>
        <fullName evidence="3">Rrf2 family transcriptional regulator</fullName>
    </submittedName>
</protein>
<name>A0A6M1RIB0_9BACT</name>
<gene>
    <name evidence="3" type="ORF">G4L39_10385</name>
</gene>
<evidence type="ECO:0000256" key="2">
    <source>
        <dbReference type="SAM" id="MobiDB-lite"/>
    </source>
</evidence>
<dbReference type="InterPro" id="IPR036390">
    <property type="entry name" value="WH_DNA-bd_sf"/>
</dbReference>
<dbReference type="NCBIfam" id="TIGR00738">
    <property type="entry name" value="rrf2_super"/>
    <property type="match status" value="1"/>
</dbReference>
<dbReference type="GO" id="GO:0005829">
    <property type="term" value="C:cytosol"/>
    <property type="evidence" value="ECO:0007669"/>
    <property type="project" value="TreeGrafter"/>
</dbReference>
<feature type="region of interest" description="Disordered" evidence="2">
    <location>
        <begin position="141"/>
        <end position="169"/>
    </location>
</feature>
<dbReference type="AlphaFoldDB" id="A0A6M1RIB0"/>
<dbReference type="PROSITE" id="PS01332">
    <property type="entry name" value="HTH_RRF2_1"/>
    <property type="match status" value="1"/>
</dbReference>
<dbReference type="InterPro" id="IPR030489">
    <property type="entry name" value="TR_Rrf2-type_CS"/>
</dbReference>
<evidence type="ECO:0000313" key="3">
    <source>
        <dbReference type="EMBL" id="NGO39798.1"/>
    </source>
</evidence>
<dbReference type="PANTHER" id="PTHR33221">
    <property type="entry name" value="WINGED HELIX-TURN-HELIX TRANSCRIPTIONAL REGULATOR, RRF2 FAMILY"/>
    <property type="match status" value="1"/>
</dbReference>
<dbReference type="InterPro" id="IPR036388">
    <property type="entry name" value="WH-like_DNA-bd_sf"/>
</dbReference>
<accession>A0A6M1RIB0</accession>
<keyword evidence="4" id="KW-1185">Reference proteome</keyword>
<dbReference type="InterPro" id="IPR000944">
    <property type="entry name" value="Tscrpt_reg_Rrf2"/>
</dbReference>
<reference evidence="3 4" key="1">
    <citation type="submission" date="2020-02" db="EMBL/GenBank/DDBJ databases">
        <title>Draft genome sequence of Limisphaera ngatamarikiensis NGM72.4T, a thermophilic Verrucomicrobia grouped in subdivision 3.</title>
        <authorList>
            <person name="Carere C.R."/>
            <person name="Steen J."/>
            <person name="Hugenholtz P."/>
            <person name="Stott M.B."/>
        </authorList>
    </citation>
    <scope>NUCLEOTIDE SEQUENCE [LARGE SCALE GENOMIC DNA]</scope>
    <source>
        <strain evidence="3 4">NGM72.4</strain>
    </source>
</reference>
<dbReference type="PANTHER" id="PTHR33221:SF4">
    <property type="entry name" value="HTH-TYPE TRANSCRIPTIONAL REPRESSOR NSRR"/>
    <property type="match status" value="1"/>
</dbReference>